<feature type="signal peptide" evidence="1">
    <location>
        <begin position="1"/>
        <end position="20"/>
    </location>
</feature>
<dbReference type="EMBL" id="CP038437">
    <property type="protein sequence ID" value="QEM82975.1"/>
    <property type="molecule type" value="Genomic_DNA"/>
</dbReference>
<feature type="chain" id="PRO_5023075881" evidence="1">
    <location>
        <begin position="21"/>
        <end position="324"/>
    </location>
</feature>
<protein>
    <submittedName>
        <fullName evidence="2">TAXI family TRAP transporter solute-binding subunit</fullName>
    </submittedName>
</protein>
<dbReference type="RefSeq" id="WP_149286097.1">
    <property type="nucleotide sequence ID" value="NZ_CP038437.2"/>
</dbReference>
<evidence type="ECO:0000313" key="2">
    <source>
        <dbReference type="EMBL" id="QEM82975.1"/>
    </source>
</evidence>
<dbReference type="Pfam" id="PF16868">
    <property type="entry name" value="NMT1_3"/>
    <property type="match status" value="1"/>
</dbReference>
<evidence type="ECO:0000313" key="3">
    <source>
        <dbReference type="Proteomes" id="UP000324285"/>
    </source>
</evidence>
<dbReference type="Proteomes" id="UP000324285">
    <property type="component" value="Chromosome"/>
</dbReference>
<dbReference type="PANTHER" id="PTHR42941">
    <property type="entry name" value="SLL1037 PROTEIN"/>
    <property type="match status" value="1"/>
</dbReference>
<dbReference type="InterPro" id="IPR011852">
    <property type="entry name" value="TRAP_TAXI"/>
</dbReference>
<gene>
    <name evidence="2" type="ORF">E4T21_16525</name>
</gene>
<dbReference type="KEGG" id="hbh:E4T21_16525"/>
<dbReference type="PANTHER" id="PTHR42941:SF1">
    <property type="entry name" value="SLL1037 PROTEIN"/>
    <property type="match status" value="1"/>
</dbReference>
<organism evidence="2 3">
    <name type="scientific">Halomonas binhaiensis</name>
    <dbReference type="NCBI Taxonomy" id="2562282"/>
    <lineage>
        <taxon>Bacteria</taxon>
        <taxon>Pseudomonadati</taxon>
        <taxon>Pseudomonadota</taxon>
        <taxon>Gammaproteobacteria</taxon>
        <taxon>Oceanospirillales</taxon>
        <taxon>Halomonadaceae</taxon>
        <taxon>Halomonas</taxon>
    </lineage>
</organism>
<reference evidence="2" key="1">
    <citation type="submission" date="2021-02" db="EMBL/GenBank/DDBJ databases">
        <title>Strain Y2R2, a novel species of the genus Halomonas.</title>
        <authorList>
            <person name="Huang H."/>
        </authorList>
    </citation>
    <scope>NUCLEOTIDE SEQUENCE</scope>
    <source>
        <strain evidence="2">Y2R2</strain>
    </source>
</reference>
<accession>A0A5C1NLH5</accession>
<name>A0A5C1NLH5_9GAMM</name>
<dbReference type="NCBIfam" id="TIGR02122">
    <property type="entry name" value="TRAP_TAXI"/>
    <property type="match status" value="1"/>
</dbReference>
<evidence type="ECO:0000256" key="1">
    <source>
        <dbReference type="SAM" id="SignalP"/>
    </source>
</evidence>
<proteinExistence type="predicted"/>
<dbReference type="OrthoDB" id="9776669at2"/>
<sequence>MNKITLALSTSLLLFFSAFAVGDDRSDWPSSMTVGTSSQGGTYYIYGSGWANLINQKLGTNIGAEITGGPVQNVSMVQLGEHDFGLVTMGPALEAIEGKSPILPGVKHDKVRALFPMYQTIFHISTMKDSAISGVDALEGKRAGVGSAGGTNSVYWPRFFDLLGYDITTLEGGSGDQAGQMQDGLLDAFAFGAGLPVSSVSQLEAQSEINVFSFPKDDIDKIVKEYSEISRSVVPAGTYRAVTEDIPTVSIWNFVVVNADMPESLAYEVVKAVMENHEAMLKVHRSAAETIPENVIYNTQIPFHPGAVRWFEENGYDIPDELKG</sequence>
<keyword evidence="3" id="KW-1185">Reference proteome</keyword>
<dbReference type="SUPFAM" id="SSF53850">
    <property type="entry name" value="Periplasmic binding protein-like II"/>
    <property type="match status" value="1"/>
</dbReference>
<dbReference type="Gene3D" id="3.40.190.10">
    <property type="entry name" value="Periplasmic binding protein-like II"/>
    <property type="match status" value="2"/>
</dbReference>
<dbReference type="AlphaFoldDB" id="A0A5C1NLH5"/>
<keyword evidence="1" id="KW-0732">Signal</keyword>